<dbReference type="PROSITE" id="PS52029">
    <property type="entry name" value="LD_TPASE"/>
    <property type="match status" value="1"/>
</dbReference>
<organism evidence="10 11">
    <name type="scientific">Bombiscardovia apis</name>
    <dbReference type="NCBI Taxonomy" id="2932182"/>
    <lineage>
        <taxon>Bacteria</taxon>
        <taxon>Bacillati</taxon>
        <taxon>Actinomycetota</taxon>
        <taxon>Actinomycetes</taxon>
        <taxon>Bifidobacteriales</taxon>
        <taxon>Bifidobacteriaceae</taxon>
        <taxon>Bombiscardovia</taxon>
    </lineage>
</organism>
<evidence type="ECO:0000256" key="7">
    <source>
        <dbReference type="SAM" id="MobiDB-lite"/>
    </source>
</evidence>
<dbReference type="PANTHER" id="PTHR30582">
    <property type="entry name" value="L,D-TRANSPEPTIDASE"/>
    <property type="match status" value="1"/>
</dbReference>
<keyword evidence="4 6" id="KW-0573">Peptidoglycan synthesis</keyword>
<feature type="region of interest" description="Disordered" evidence="7">
    <location>
        <begin position="1"/>
        <end position="48"/>
    </location>
</feature>
<accession>A0ABN6SDY5</accession>
<evidence type="ECO:0000256" key="2">
    <source>
        <dbReference type="ARBA" id="ARBA00022679"/>
    </source>
</evidence>
<keyword evidence="2" id="KW-0808">Transferase</keyword>
<dbReference type="InterPro" id="IPR038063">
    <property type="entry name" value="Transpep_catalytic_dom"/>
</dbReference>
<evidence type="ECO:0000256" key="1">
    <source>
        <dbReference type="ARBA" id="ARBA00004752"/>
    </source>
</evidence>
<sequence>MADDVHYNAQVPRDAAASGQNGLGDLASAGDAGERTTIIPPLNGTMPDQAPQIPVGAYPQDITNPGQAPQFAYNNAQVIADDTIAKQPVGVAQPAMVAAQPTETFAQPGNYGQPAASFQQPLNSQDLSSANWQVDTSEPVSHAARSRKPQLALIISLCVLAAVLVAILLGFFGARSYYQHRAAPGVSFAGESVAGKDAQELKDLVSAKVAASNFVINDSQGGRTKATLKDLGVTSDVDATVNQILSAKSSSDLVKINPFQHSSVPLSLSSDDVKMNEFLTAAFVDKDKQAVPSSINYDQASKKFVAQEGNQGRAPKLESVKAAISQTANEPGQGRTVKISYHDIDMPIKKDVAVQAADDANKRLATPMVITSDKSDDYTIPIDQVAQWIKPVSDLGKGQISLTYDKAAVKAYAAKELPANLNQDPVTEKNVKNSKGEVLIVTTKGVDGVKVKDTDSAANQIVDQLKSGQIAPIQAAADVEPHKVESRTARYDVPDGDMWVEVNLSTQTATAYKGTTEVKSFPICSGLPRDGDESDLGTFFINVRYAIQTMRGPGYVSPNVKWVSYYNGSEGFHTASWNYDAIAHGDAANRGSHGCINMYEQDAQWIYDNCPIGTMVKVVGEQPTHAVR</sequence>
<keyword evidence="3 6" id="KW-0133">Cell shape</keyword>
<feature type="transmembrane region" description="Helical" evidence="8">
    <location>
        <begin position="151"/>
        <end position="174"/>
    </location>
</feature>
<keyword evidence="8" id="KW-0472">Membrane</keyword>
<feature type="active site" description="Proton donor/acceptor" evidence="6">
    <location>
        <position position="573"/>
    </location>
</feature>
<dbReference type="EMBL" id="AP026800">
    <property type="protein sequence ID" value="BDR54252.1"/>
    <property type="molecule type" value="Genomic_DNA"/>
</dbReference>
<protein>
    <submittedName>
        <fullName evidence="10">Peptidoglycan-binding protein</fullName>
    </submittedName>
</protein>
<keyword evidence="8" id="KW-0812">Transmembrane</keyword>
<gene>
    <name evidence="10" type="ORF">KIMH_03630</name>
</gene>
<name>A0ABN6SDY5_9BIFI</name>
<evidence type="ECO:0000256" key="3">
    <source>
        <dbReference type="ARBA" id="ARBA00022960"/>
    </source>
</evidence>
<feature type="domain" description="L,D-TPase catalytic" evidence="9">
    <location>
        <begin position="498"/>
        <end position="619"/>
    </location>
</feature>
<dbReference type="InterPro" id="IPR005490">
    <property type="entry name" value="LD_TPept_cat_dom"/>
</dbReference>
<dbReference type="PANTHER" id="PTHR30582:SF2">
    <property type="entry name" value="L,D-TRANSPEPTIDASE YCIB-RELATED"/>
    <property type="match status" value="1"/>
</dbReference>
<feature type="active site" description="Nucleophile" evidence="6">
    <location>
        <position position="595"/>
    </location>
</feature>
<dbReference type="RefSeq" id="WP_317643267.1">
    <property type="nucleotide sequence ID" value="NZ_AP026800.1"/>
</dbReference>
<evidence type="ECO:0000313" key="10">
    <source>
        <dbReference type="EMBL" id="BDR54252.1"/>
    </source>
</evidence>
<keyword evidence="11" id="KW-1185">Reference proteome</keyword>
<keyword evidence="8" id="KW-1133">Transmembrane helix</keyword>
<reference evidence="10 11" key="1">
    <citation type="journal article" date="2023" name="Microbiol. Spectr.">
        <title>Symbiosis of Carpenter Bees with Uncharacterized Lactic Acid Bacteria Showing NAD Auxotrophy.</title>
        <authorList>
            <person name="Kawasaki S."/>
            <person name="Ozawa K."/>
            <person name="Mori T."/>
            <person name="Yamamoto A."/>
            <person name="Ito M."/>
            <person name="Ohkuma M."/>
            <person name="Sakamoto M."/>
            <person name="Matsutani M."/>
        </authorList>
    </citation>
    <scope>NUCLEOTIDE SEQUENCE [LARGE SCALE GENOMIC DNA]</scope>
    <source>
        <strain evidence="10 11">KimH</strain>
    </source>
</reference>
<dbReference type="Pfam" id="PF03734">
    <property type="entry name" value="YkuD"/>
    <property type="match status" value="1"/>
</dbReference>
<evidence type="ECO:0000259" key="9">
    <source>
        <dbReference type="PROSITE" id="PS52029"/>
    </source>
</evidence>
<evidence type="ECO:0000256" key="5">
    <source>
        <dbReference type="ARBA" id="ARBA00023316"/>
    </source>
</evidence>
<evidence type="ECO:0000256" key="6">
    <source>
        <dbReference type="PROSITE-ProRule" id="PRU01373"/>
    </source>
</evidence>
<comment type="pathway">
    <text evidence="1 6">Cell wall biogenesis; peptidoglycan biosynthesis.</text>
</comment>
<evidence type="ECO:0000256" key="4">
    <source>
        <dbReference type="ARBA" id="ARBA00022984"/>
    </source>
</evidence>
<proteinExistence type="predicted"/>
<evidence type="ECO:0000313" key="11">
    <source>
        <dbReference type="Proteomes" id="UP001321748"/>
    </source>
</evidence>
<dbReference type="Proteomes" id="UP001321748">
    <property type="component" value="Chromosome"/>
</dbReference>
<evidence type="ECO:0000256" key="8">
    <source>
        <dbReference type="SAM" id="Phobius"/>
    </source>
</evidence>
<dbReference type="SUPFAM" id="SSF141523">
    <property type="entry name" value="L,D-transpeptidase catalytic domain-like"/>
    <property type="match status" value="1"/>
</dbReference>
<dbReference type="Gene3D" id="2.40.440.10">
    <property type="entry name" value="L,D-transpeptidase catalytic domain-like"/>
    <property type="match status" value="1"/>
</dbReference>
<dbReference type="CDD" id="cd16913">
    <property type="entry name" value="YkuD_like"/>
    <property type="match status" value="1"/>
</dbReference>
<keyword evidence="5 6" id="KW-0961">Cell wall biogenesis/degradation</keyword>
<dbReference type="InterPro" id="IPR050979">
    <property type="entry name" value="LD-transpeptidase"/>
</dbReference>